<dbReference type="SMART" id="SM00823">
    <property type="entry name" value="PKS_PP"/>
    <property type="match status" value="1"/>
</dbReference>
<dbReference type="Pfam" id="PF02801">
    <property type="entry name" value="Ketoacyl-synt_C"/>
    <property type="match status" value="1"/>
</dbReference>
<dbReference type="InterPro" id="IPR020807">
    <property type="entry name" value="PKS_DH"/>
</dbReference>
<dbReference type="HOGENOM" id="CLU_000022_31_0_1"/>
<dbReference type="InterPro" id="IPR036736">
    <property type="entry name" value="ACP-like_sf"/>
</dbReference>
<dbReference type="SUPFAM" id="SSF47336">
    <property type="entry name" value="ACP-like"/>
    <property type="match status" value="1"/>
</dbReference>
<dbReference type="PhylomeDB" id="B8MLL4"/>
<dbReference type="GO" id="GO:0050637">
    <property type="term" value="F:lovastatin nonaketide synthase activity"/>
    <property type="evidence" value="ECO:0007669"/>
    <property type="project" value="UniProtKB-EC"/>
</dbReference>
<keyword evidence="2" id="KW-0596">Phosphopantetheine</keyword>
<name>B8MLL4_TALSN</name>
<dbReference type="InterPro" id="IPR006162">
    <property type="entry name" value="Ppantetheine_attach_site"/>
</dbReference>
<dbReference type="PANTHER" id="PTHR43775:SF29">
    <property type="entry name" value="ASPERFURANONE POLYKETIDE SYNTHASE AFOG-RELATED"/>
    <property type="match status" value="1"/>
</dbReference>
<organism evidence="13 14">
    <name type="scientific">Talaromyces stipitatus (strain ATCC 10500 / CBS 375.48 / QM 6759 / NRRL 1006)</name>
    <name type="common">Penicillium stipitatum</name>
    <dbReference type="NCBI Taxonomy" id="441959"/>
    <lineage>
        <taxon>Eukaryota</taxon>
        <taxon>Fungi</taxon>
        <taxon>Dikarya</taxon>
        <taxon>Ascomycota</taxon>
        <taxon>Pezizomycotina</taxon>
        <taxon>Eurotiomycetes</taxon>
        <taxon>Eurotiomycetidae</taxon>
        <taxon>Eurotiales</taxon>
        <taxon>Trichocomaceae</taxon>
        <taxon>Talaromyces</taxon>
        <taxon>Talaromyces sect. Talaromyces</taxon>
    </lineage>
</organism>
<protein>
    <submittedName>
        <fullName evidence="13">Polyketide synthase, putative</fullName>
        <ecNumber evidence="13">2.3.1.161</ecNumber>
    </submittedName>
</protein>
<dbReference type="InterPro" id="IPR032821">
    <property type="entry name" value="PKS_assoc"/>
</dbReference>
<dbReference type="SMART" id="SM00829">
    <property type="entry name" value="PKS_ER"/>
    <property type="match status" value="1"/>
</dbReference>
<dbReference type="SUPFAM" id="SSF51735">
    <property type="entry name" value="NAD(P)-binding Rossmann-fold domains"/>
    <property type="match status" value="2"/>
</dbReference>
<dbReference type="GO" id="GO:0006633">
    <property type="term" value="P:fatty acid biosynthetic process"/>
    <property type="evidence" value="ECO:0007669"/>
    <property type="project" value="InterPro"/>
</dbReference>
<evidence type="ECO:0000313" key="13">
    <source>
        <dbReference type="EMBL" id="EED15547.1"/>
    </source>
</evidence>
<evidence type="ECO:0000256" key="9">
    <source>
        <dbReference type="PROSITE-ProRule" id="PRU01363"/>
    </source>
</evidence>
<dbReference type="EC" id="2.3.1.161" evidence="13"/>
<dbReference type="InterPro" id="IPR050091">
    <property type="entry name" value="PKS_NRPS_Biosynth_Enz"/>
</dbReference>
<dbReference type="PROSITE" id="PS52004">
    <property type="entry name" value="KS3_2"/>
    <property type="match status" value="1"/>
</dbReference>
<dbReference type="InterPro" id="IPR057326">
    <property type="entry name" value="KR_dom"/>
</dbReference>
<dbReference type="SMART" id="SM00826">
    <property type="entry name" value="PKS_DH"/>
    <property type="match status" value="1"/>
</dbReference>
<dbReference type="InterPro" id="IPR020806">
    <property type="entry name" value="PKS_PP-bd"/>
</dbReference>
<dbReference type="Gene3D" id="3.40.50.150">
    <property type="entry name" value="Vaccinia Virus protein VP39"/>
    <property type="match status" value="1"/>
</dbReference>
<dbReference type="InterPro" id="IPR049551">
    <property type="entry name" value="PKS_DH_C"/>
</dbReference>
<feature type="active site" description="Proton donor; for dehydratase activity" evidence="9">
    <location>
        <position position="1190"/>
    </location>
</feature>
<dbReference type="Gene3D" id="3.90.180.10">
    <property type="entry name" value="Medium-chain alcohol dehydrogenases, catalytic domain"/>
    <property type="match status" value="1"/>
</dbReference>
<dbReference type="SUPFAM" id="SSF50129">
    <property type="entry name" value="GroES-like"/>
    <property type="match status" value="1"/>
</dbReference>
<dbReference type="Pfam" id="PF08659">
    <property type="entry name" value="KR"/>
    <property type="match status" value="1"/>
</dbReference>
<evidence type="ECO:0000256" key="5">
    <source>
        <dbReference type="ARBA" id="ARBA00022857"/>
    </source>
</evidence>
<dbReference type="GeneID" id="8108749"/>
<keyword evidence="3" id="KW-0597">Phosphoprotein</keyword>
<dbReference type="GO" id="GO:0044550">
    <property type="term" value="P:secondary metabolite biosynthetic process"/>
    <property type="evidence" value="ECO:0007669"/>
    <property type="project" value="UniProtKB-ARBA"/>
</dbReference>
<dbReference type="FunFam" id="3.40.366.10:FF:000002">
    <property type="entry name" value="Probable polyketide synthase 2"/>
    <property type="match status" value="1"/>
</dbReference>
<dbReference type="Pfam" id="PF00698">
    <property type="entry name" value="Acyl_transf_1"/>
    <property type="match status" value="1"/>
</dbReference>
<dbReference type="GO" id="GO:0016491">
    <property type="term" value="F:oxidoreductase activity"/>
    <property type="evidence" value="ECO:0007669"/>
    <property type="project" value="UniProtKB-KW"/>
</dbReference>
<dbReference type="InterPro" id="IPR001227">
    <property type="entry name" value="Ac_transferase_dom_sf"/>
</dbReference>
<dbReference type="eggNOG" id="KOG1202">
    <property type="taxonomic scope" value="Eukaryota"/>
</dbReference>
<dbReference type="Gene3D" id="1.10.1200.10">
    <property type="entry name" value="ACP-like"/>
    <property type="match status" value="1"/>
</dbReference>
<dbReference type="Gene3D" id="3.40.47.10">
    <property type="match status" value="1"/>
</dbReference>
<feature type="region of interest" description="N-terminal hotdog fold" evidence="9">
    <location>
        <begin position="958"/>
        <end position="1096"/>
    </location>
</feature>
<dbReference type="OrthoDB" id="329835at2759"/>
<dbReference type="PROSITE" id="PS50075">
    <property type="entry name" value="CARRIER"/>
    <property type="match status" value="1"/>
</dbReference>
<dbReference type="InterPro" id="IPR020841">
    <property type="entry name" value="PKS_Beta-ketoAc_synthase_dom"/>
</dbReference>
<dbReference type="InterPro" id="IPR013149">
    <property type="entry name" value="ADH-like_C"/>
</dbReference>
<dbReference type="PANTHER" id="PTHR43775">
    <property type="entry name" value="FATTY ACID SYNTHASE"/>
    <property type="match status" value="1"/>
</dbReference>
<dbReference type="PROSITE" id="PS00012">
    <property type="entry name" value="PHOSPHOPANTETHEINE"/>
    <property type="match status" value="1"/>
</dbReference>
<dbReference type="SUPFAM" id="SSF52151">
    <property type="entry name" value="FabD/lysophospholipase-like"/>
    <property type="match status" value="1"/>
</dbReference>
<evidence type="ECO:0000256" key="1">
    <source>
        <dbReference type="ARBA" id="ARBA00005179"/>
    </source>
</evidence>
<dbReference type="InterPro" id="IPR011032">
    <property type="entry name" value="GroES-like_sf"/>
</dbReference>
<keyword evidence="14" id="KW-1185">Reference proteome</keyword>
<keyword evidence="6" id="KW-0560">Oxidoreductase</keyword>
<dbReference type="CDD" id="cd05195">
    <property type="entry name" value="enoyl_red"/>
    <property type="match status" value="1"/>
</dbReference>
<dbReference type="SMART" id="SM00822">
    <property type="entry name" value="PKS_KR"/>
    <property type="match status" value="1"/>
</dbReference>
<dbReference type="InterPro" id="IPR014030">
    <property type="entry name" value="Ketoacyl_synth_N"/>
</dbReference>
<dbReference type="PROSITE" id="PS00606">
    <property type="entry name" value="KS3_1"/>
    <property type="match status" value="1"/>
</dbReference>
<evidence type="ECO:0000256" key="6">
    <source>
        <dbReference type="ARBA" id="ARBA00023002"/>
    </source>
</evidence>
<evidence type="ECO:0000259" key="11">
    <source>
        <dbReference type="PROSITE" id="PS52004"/>
    </source>
</evidence>
<dbReference type="Pfam" id="PF14765">
    <property type="entry name" value="PS-DH"/>
    <property type="match status" value="1"/>
</dbReference>
<dbReference type="InterPro" id="IPR016039">
    <property type="entry name" value="Thiolase-like"/>
</dbReference>
<comment type="pathway">
    <text evidence="1">Secondary metabolite biosynthesis.</text>
</comment>
<feature type="domain" description="Ketosynthase family 3 (KS3)" evidence="11">
    <location>
        <begin position="20"/>
        <end position="445"/>
    </location>
</feature>
<dbReference type="OMA" id="MACASIV"/>
<accession>B8MLL4</accession>
<evidence type="ECO:0000259" key="10">
    <source>
        <dbReference type="PROSITE" id="PS50075"/>
    </source>
</evidence>
<feature type="active site" description="Proton acceptor; for dehydratase activity" evidence="9">
    <location>
        <position position="990"/>
    </location>
</feature>
<dbReference type="EMBL" id="EQ962657">
    <property type="protein sequence ID" value="EED15547.1"/>
    <property type="molecule type" value="Genomic_DNA"/>
</dbReference>
<feature type="region of interest" description="C-terminal hotdog fold" evidence="9">
    <location>
        <begin position="1126"/>
        <end position="1292"/>
    </location>
</feature>
<keyword evidence="4 13" id="KW-0808">Transferase</keyword>
<dbReference type="InterPro" id="IPR029063">
    <property type="entry name" value="SAM-dependent_MTases_sf"/>
</dbReference>
<dbReference type="InterPro" id="IPR042104">
    <property type="entry name" value="PKS_dehydratase_sf"/>
</dbReference>
<keyword evidence="7" id="KW-0511">Multifunctional enzyme</keyword>
<dbReference type="InterPro" id="IPR016036">
    <property type="entry name" value="Malonyl_transacylase_ACP-bd"/>
</dbReference>
<dbReference type="SMART" id="SM00825">
    <property type="entry name" value="PKS_KS"/>
    <property type="match status" value="1"/>
</dbReference>
<gene>
    <name evidence="13" type="ORF">TSTA_049850</name>
</gene>
<dbReference type="InterPro" id="IPR014031">
    <property type="entry name" value="Ketoacyl_synth_C"/>
</dbReference>
<evidence type="ECO:0000256" key="7">
    <source>
        <dbReference type="ARBA" id="ARBA00023268"/>
    </source>
</evidence>
<dbReference type="Pfam" id="PF00109">
    <property type="entry name" value="ketoacyl-synt"/>
    <property type="match status" value="1"/>
</dbReference>
<dbReference type="CDD" id="cd00833">
    <property type="entry name" value="PKS"/>
    <property type="match status" value="1"/>
</dbReference>
<dbReference type="Proteomes" id="UP000001745">
    <property type="component" value="Unassembled WGS sequence"/>
</dbReference>
<evidence type="ECO:0000259" key="12">
    <source>
        <dbReference type="PROSITE" id="PS52019"/>
    </source>
</evidence>
<proteinExistence type="predicted"/>
<dbReference type="GO" id="GO:0031177">
    <property type="term" value="F:phosphopantetheine binding"/>
    <property type="evidence" value="ECO:0007669"/>
    <property type="project" value="InterPro"/>
</dbReference>
<evidence type="ECO:0000313" key="14">
    <source>
        <dbReference type="Proteomes" id="UP000001745"/>
    </source>
</evidence>
<evidence type="ECO:0000256" key="8">
    <source>
        <dbReference type="ARBA" id="ARBA00023315"/>
    </source>
</evidence>
<dbReference type="SMART" id="SM00827">
    <property type="entry name" value="PKS_AT"/>
    <property type="match status" value="1"/>
</dbReference>
<dbReference type="Pfam" id="PF00107">
    <property type="entry name" value="ADH_zinc_N"/>
    <property type="match status" value="1"/>
</dbReference>
<evidence type="ECO:0000256" key="4">
    <source>
        <dbReference type="ARBA" id="ARBA00022679"/>
    </source>
</evidence>
<evidence type="ECO:0000256" key="3">
    <source>
        <dbReference type="ARBA" id="ARBA00022553"/>
    </source>
</evidence>
<dbReference type="PROSITE" id="PS52019">
    <property type="entry name" value="PKS_MFAS_DH"/>
    <property type="match status" value="1"/>
</dbReference>
<dbReference type="GO" id="GO:0004315">
    <property type="term" value="F:3-oxoacyl-[acyl-carrier-protein] synthase activity"/>
    <property type="evidence" value="ECO:0007669"/>
    <property type="project" value="InterPro"/>
</dbReference>
<reference evidence="14" key="1">
    <citation type="journal article" date="2015" name="Genome Announc.">
        <title>Genome sequence of the AIDS-associated pathogen Penicillium marneffei (ATCC18224) and its near taxonomic relative Talaromyces stipitatus (ATCC10500).</title>
        <authorList>
            <person name="Nierman W.C."/>
            <person name="Fedorova-Abrams N.D."/>
            <person name="Andrianopoulos A."/>
        </authorList>
    </citation>
    <scope>NUCLEOTIDE SEQUENCE [LARGE SCALE GENOMIC DNA]</scope>
    <source>
        <strain evidence="14">ATCC 10500 / CBS 375.48 / QM 6759 / NRRL 1006</strain>
    </source>
</reference>
<feature type="domain" description="PKS/mFAS DH" evidence="12">
    <location>
        <begin position="958"/>
        <end position="1292"/>
    </location>
</feature>
<dbReference type="Gene3D" id="3.40.366.10">
    <property type="entry name" value="Malonyl-Coenzyme A Acyl Carrier Protein, domain 2"/>
    <property type="match status" value="1"/>
</dbReference>
<feature type="domain" description="Carrier" evidence="10">
    <location>
        <begin position="2345"/>
        <end position="2426"/>
    </location>
</feature>
<dbReference type="Gene3D" id="3.40.50.720">
    <property type="entry name" value="NAD(P)-binding Rossmann-like Domain"/>
    <property type="match status" value="2"/>
</dbReference>
<dbReference type="Gene3D" id="3.10.129.110">
    <property type="entry name" value="Polyketide synthase dehydratase"/>
    <property type="match status" value="1"/>
</dbReference>
<dbReference type="STRING" id="441959.B8MLL4"/>
<dbReference type="InterPro" id="IPR049552">
    <property type="entry name" value="PKS_DH_N"/>
</dbReference>
<dbReference type="SUPFAM" id="SSF53335">
    <property type="entry name" value="S-adenosyl-L-methionine-dependent methyltransferases"/>
    <property type="match status" value="1"/>
</dbReference>
<dbReference type="GO" id="GO:0004312">
    <property type="term" value="F:fatty acid synthase activity"/>
    <property type="evidence" value="ECO:0007669"/>
    <property type="project" value="TreeGrafter"/>
</dbReference>
<sequence>MSTSSTLQTPSTSVTGGSEFDDIAVIGLACRFPGGASDAEKFWELLYNKRSAFCRAPHTRYNVDAFHNSSRNRLNTLSALGGHFLEEDVAAFDAPFFNITAEEAKAMDPTARMLLEVTYEALENAGLPIENLTGSDTSCYVGCFTRDYHEMLMRDAETSPMYAGTGTGFSLLSNRVSWFYDLRGPSMTLDTACSSSLVGMHLACQGLRSKESRIAVVCGANLILSPDLGMWLSNLKMTSIDGLSRSFADGVTGYGRGEGIATVILKPLADALKDGDAIRAVIRGTGVNQDGHTTGITLPNSEAQADLIRATYRAAGLDFSQTSYFEAHGTGTEAGDPLELGAVARTISQTRRSEDKLYVGSVKSNIGHLEGAAGLAGVIKCILMLEKGAILPNIHFDRPSKRIPFDSWNIQVPTDIVPWPQNRLKRASVNSFGYGGTNAHTILDDAEQFLSGYQDWQLVERQVAADERERLFVFSAPDESALRRMIQRFDDYLSIKTSIAELQNAPERNIFLDKLSFTLSNRRSRFSWKASATATTIPELQEALSITNSALIKRTPDSARLAFVFTGQGAQWAKMGMELMSYTVFSDSVHEADNYLRTHLGSEWSVITELQRDKEDSNVHLAKISQPVCTVLQIALVELLKSWNIQPSGVVGHSSGEIAAAYCYGALSREDAWSVAYWRGKICSELNKDAPHLKGAMMAVGLSSEVAEEYIGKVKGKIVVACINSPSSVTISGDESGIDELQKLLSTDAVFCRKLVVENAYHSHHMELIAEKYLQKISTISTSEAATKDNEVKMASSVTGELIRSAAELGPAYWVKNFVSPVRFAEAVAVILKDSNTRRRRRARAGESAFDLLLEVGPHGALKGPLRQILRHHDISTVTYTSLLNRGEKATKSTLYATGELYIHGVPVSISAVNKQASQTPPPTPLVDLPTYAWNHSLRYWAESRLSKSYRFRKYPRHDLLGAPVADFNDREPRWRNILRANEQPWVRDHVVYSSILYPGSGMITMVLEAVRQLAQERQGKGIESIKLENVRIGKAIVIPDDQTGVETLLQLRSQESELSSHASYEAWDFTVSSCHEDSKLEENSSGTVTVRYSGNSQGVISQNTGKSLISQVARQEYNTAKLSCTQSINPVDFYDATQAAGLKYGPSFQGLTEITAGSDRSVGIIKIPDWRKYHNVQGSSHLIHPTTLDIIFHSMFAAIVEKSNKGEGKVDFKTAAVPIAFDSLIFYLDNFPPSSPSLDKSAQFSTCCRVIRNADQRDLVADIYVSDLAWQEPKIVVQGIRCRELPGKDAGTSKGQVKAPLGTLKWKPDIDFMGEVPVRQYIAKFLSTREDLPRNYLENDSSVEKWEKEVSAIADLAAHKNPYLSILQVGKSDSLTRSVFSALSAHDPSNPSLANYIIIDGDSEAIAHSQSTFQNSSDLITFYTGDIESGRQSGNLKDDAFDLVIAVSDLSSADEIDHAMECLHDRGSLVLNETNQEKASGFLSINHVKSLPNTSILNCFSDANHYLARKLGPTYSFEDNAIFIIEPKDRTTEVLEVSHLLSTKLTNHGLQVKTVQWSSANMSDFHGKYLISLLELETSFLSNISEDDYLILKTIALNSSRLLWVSRGTDPAMQAPVGYLRTLQNENVNLDLRYLLLEGRANRLADEIASTLAELALAPTTDREYMEIDGNLCINRWLVDKRLKHFMTSSGEQHGGSTELVALREIGISTLKLHHISDKESKLVWFTVDHESQQRELSADEVEVHVKAVGLKSFLQSHDDTVNSNIKSVKEFSGIVTNVGNSCSRLKDGDRVWTCALTDSYKISFRVKESLCQVIPNSVSFEDAASWAVTHSTAYQTVVQMAKIQPGHRILIQSAANGIGQITIQIALRRGAQVYATVNSKEQSDVVKSMGVPRENILGDNDLDLAAAISQLTHGKGLDVIINQTSTRKSIQQLWNSVAAFGMLIDISNPETTPDEQPALAMTPFHRGASYRLFNLAKLFEENPSSMEIILQDVLQFGPHRQNIQRPTPWKVFSATTVDEAFDWTSSHGHEGKGILTFGPDDSIFVDRRALNPLTLDSNYTYLLAGGLGGLGKSLAKLLAQNGARHLAFVSRSGPASKNAVSLTQELAAMGVKSAIYAGNISDQSAVADILVQCAAEMPPIRGVIQSAAVLEDFIYDNMTYKQWVDATRPKIQGSWLLHHLLLEAKNDLQFFVMLSSIAGVVGNRSQANYAAGNTYQDALANYRRQRGLPAVSVDLGLMLGIGLIAEERGGTTNLKKWEAVGINEQEFHAIMTAAIAENKSLPAQVICGLPTGGILQSEDLDRPFYFDDPRFSFLRKKDVDETLNKQDGDDAADSPSFQLSRAESMRDAIDIITTAVCQRLARGLQTAAENIDANKPLHSYGVDSLMAVEIRTWITANLQADISLFDILSGVSVAALAAKIAVKSKVLPDGIN</sequence>
<dbReference type="SUPFAM" id="SSF53901">
    <property type="entry name" value="Thiolase-like"/>
    <property type="match status" value="1"/>
</dbReference>
<keyword evidence="8 13" id="KW-0012">Acyltransferase</keyword>
<dbReference type="InterPro" id="IPR016035">
    <property type="entry name" value="Acyl_Trfase/lysoPLipase"/>
</dbReference>
<keyword evidence="5" id="KW-0521">NADP</keyword>
<dbReference type="InterPro" id="IPR036291">
    <property type="entry name" value="NAD(P)-bd_dom_sf"/>
</dbReference>
<dbReference type="Pfam" id="PF16197">
    <property type="entry name" value="KAsynt_C_assoc"/>
    <property type="match status" value="1"/>
</dbReference>
<dbReference type="Pfam" id="PF23297">
    <property type="entry name" value="ACP_SdgA_C"/>
    <property type="match status" value="1"/>
</dbReference>
<dbReference type="SUPFAM" id="SSF55048">
    <property type="entry name" value="Probable ACP-binding domain of malonyl-CoA ACP transacylase"/>
    <property type="match status" value="1"/>
</dbReference>
<evidence type="ECO:0000256" key="2">
    <source>
        <dbReference type="ARBA" id="ARBA00022450"/>
    </source>
</evidence>
<dbReference type="RefSeq" id="XP_002485500.1">
    <property type="nucleotide sequence ID" value="XM_002485455.1"/>
</dbReference>
<dbReference type="InterPro" id="IPR014043">
    <property type="entry name" value="Acyl_transferase_dom"/>
</dbReference>
<dbReference type="Pfam" id="PF21089">
    <property type="entry name" value="PKS_DH_N"/>
    <property type="match status" value="1"/>
</dbReference>
<dbReference type="VEuPathDB" id="FungiDB:TSTA_049850"/>
<dbReference type="InterPro" id="IPR020843">
    <property type="entry name" value="ER"/>
</dbReference>
<dbReference type="InterPro" id="IPR049900">
    <property type="entry name" value="PKS_mFAS_DH"/>
</dbReference>
<dbReference type="InterPro" id="IPR013968">
    <property type="entry name" value="PKS_KR"/>
</dbReference>
<dbReference type="InterPro" id="IPR018201">
    <property type="entry name" value="Ketoacyl_synth_AS"/>
</dbReference>
<dbReference type="InterPro" id="IPR009081">
    <property type="entry name" value="PP-bd_ACP"/>
</dbReference>
<dbReference type="InParanoid" id="B8MLL4"/>